<accession>A0A4Z0QY95</accession>
<evidence type="ECO:0000313" key="2">
    <source>
        <dbReference type="EMBL" id="TGE35742.1"/>
    </source>
</evidence>
<dbReference type="OrthoDB" id="41753at2"/>
<dbReference type="InterPro" id="IPR037165">
    <property type="entry name" value="AldOxase/xan_DH_Mopterin-bd_sf"/>
</dbReference>
<dbReference type="GO" id="GO:0005506">
    <property type="term" value="F:iron ion binding"/>
    <property type="evidence" value="ECO:0007669"/>
    <property type="project" value="InterPro"/>
</dbReference>
<keyword evidence="3" id="KW-1185">Reference proteome</keyword>
<dbReference type="Pfam" id="PF01315">
    <property type="entry name" value="Ald_Xan_dh_C"/>
    <property type="match status" value="1"/>
</dbReference>
<dbReference type="InterPro" id="IPR000674">
    <property type="entry name" value="Ald_Oxase/Xan_DH_a/b"/>
</dbReference>
<dbReference type="RefSeq" id="WP_135551238.1">
    <property type="nucleotide sequence ID" value="NZ_SPQQ01000011.1"/>
</dbReference>
<gene>
    <name evidence="2" type="ORF">E4K67_23540</name>
</gene>
<dbReference type="AlphaFoldDB" id="A0A4Z0QY95"/>
<protein>
    <submittedName>
        <fullName evidence="2">Xanthine dehydrogenase family protein molybdopterin-binding subunit</fullName>
    </submittedName>
</protein>
<comment type="caution">
    <text evidence="2">The sequence shown here is derived from an EMBL/GenBank/DDBJ whole genome shotgun (WGS) entry which is preliminary data.</text>
</comment>
<dbReference type="InterPro" id="IPR046867">
    <property type="entry name" value="AldOxase/xan_DH_MoCoBD2"/>
</dbReference>
<dbReference type="Proteomes" id="UP000298460">
    <property type="component" value="Unassembled WGS sequence"/>
</dbReference>
<evidence type="ECO:0000313" key="3">
    <source>
        <dbReference type="Proteomes" id="UP000298460"/>
    </source>
</evidence>
<reference evidence="2 3" key="1">
    <citation type="submission" date="2019-03" db="EMBL/GenBank/DDBJ databases">
        <title>Draft Genome Sequence of Desulfosporosinus fructosivorans Strain 63.6F, Isolated from Marine Sediment in the Baltic Sea.</title>
        <authorList>
            <person name="Hausmann B."/>
            <person name="Vandieken V."/>
            <person name="Pjevac P."/>
            <person name="Schreck K."/>
            <person name="Herbold C.W."/>
            <person name="Loy A."/>
        </authorList>
    </citation>
    <scope>NUCLEOTIDE SEQUENCE [LARGE SCALE GENOMIC DNA]</scope>
    <source>
        <strain evidence="2 3">63.6F</strain>
    </source>
</reference>
<feature type="domain" description="Aldehyde oxidase/xanthine dehydrogenase a/b hammerhead" evidence="1">
    <location>
        <begin position="29"/>
        <end position="135"/>
    </location>
</feature>
<organism evidence="2 3">
    <name type="scientific">Desulfosporosinus fructosivorans</name>
    <dbReference type="NCBI Taxonomy" id="2018669"/>
    <lineage>
        <taxon>Bacteria</taxon>
        <taxon>Bacillati</taxon>
        <taxon>Bacillota</taxon>
        <taxon>Clostridia</taxon>
        <taxon>Eubacteriales</taxon>
        <taxon>Desulfitobacteriaceae</taxon>
        <taxon>Desulfosporosinus</taxon>
    </lineage>
</organism>
<name>A0A4Z0QY95_9FIRM</name>
<dbReference type="GO" id="GO:0016491">
    <property type="term" value="F:oxidoreductase activity"/>
    <property type="evidence" value="ECO:0007669"/>
    <property type="project" value="InterPro"/>
</dbReference>
<proteinExistence type="predicted"/>
<dbReference type="SMART" id="SM01008">
    <property type="entry name" value="Ald_Xan_dh_C"/>
    <property type="match status" value="1"/>
</dbReference>
<dbReference type="InterPro" id="IPR008274">
    <property type="entry name" value="AldOxase/xan_DH_MoCoBD1"/>
</dbReference>
<dbReference type="Pfam" id="PF20256">
    <property type="entry name" value="MoCoBD_2"/>
    <property type="match status" value="1"/>
</dbReference>
<dbReference type="EMBL" id="SPQQ01000011">
    <property type="protein sequence ID" value="TGE35742.1"/>
    <property type="molecule type" value="Genomic_DNA"/>
</dbReference>
<sequence>MSRTNRPLTSEPQVIGRSALRVDALTKVTGEERYAADYYPENHLWVGVKRATYPHARLTSIDSSQAKDMVGVATVLTSQDVPGSNRLGIFEKDQPILADGIVRHYGDAIALVTAETKEILEQALAAIVVEYEPLAAVFDPEEALANDAVVLHPERVDGNVLLRGEISCGRGAEALADCAFTAKVSIKLNWQDHAFLETESGVAWLEKDGTIAMIVSTQTPFRDRLELAEALKISPNKFRVMAPHLGGAFGGKDGLTVQGFLALAALHSGGRPVKMWYSREERFLAGTKRHPAVLNYTLGCDREGTLHTLDCSILMDTGAYSALGGEVLGLAMEHAGGPYCIPHTRIKGAVVYTNNPVASAFRGFGVPQVAAGIEQVVDELAKVGGFDPLQFRLKNAVRRGSVTPTGVLLTQTVGIGECLAKVQEHRLWRERQSWQNSSPPFKRRGVGLAACYHAVGFGPVIPDYANAKLELSTDGRIRVYVGVVDMGQGNASTYMQIVGHILFQGYDTMELVLPDTSQTLPSASSSASRTTFTYGNALIGAANILKERILARALLLFSFQLLEQLSVQDLVLLPGRILHQPSGREVPLKMVAGFMDDSERITTYSYTCPVNKQVLSTGGNLRLHGFPHRVFSYGVQLVRLQVDTLTGEVEVCDLLNCIEAGSVLNPQVFEQQIQGGAAQGIGYALFEDFALEDGKIRTNDFSTYILPTAMDIPNMETVVVALAEDDGPYGMKGAGEISIDGILAAISNGLAGIIGTRLTQGTLTGEKILLALRQTGKEGVR</sequence>
<dbReference type="InterPro" id="IPR016208">
    <property type="entry name" value="Ald_Oxase/xanthine_DH-like"/>
</dbReference>
<dbReference type="SUPFAM" id="SSF56003">
    <property type="entry name" value="Molybdenum cofactor-binding domain"/>
    <property type="match status" value="1"/>
</dbReference>
<evidence type="ECO:0000259" key="1">
    <source>
        <dbReference type="SMART" id="SM01008"/>
    </source>
</evidence>
<dbReference type="Pfam" id="PF02738">
    <property type="entry name" value="MoCoBD_1"/>
    <property type="match status" value="1"/>
</dbReference>
<dbReference type="PANTHER" id="PTHR11908:SF157">
    <property type="entry name" value="XANTHINE DEHYDROGENASE SUBUNIT D-RELATED"/>
    <property type="match status" value="1"/>
</dbReference>
<dbReference type="SUPFAM" id="SSF54665">
    <property type="entry name" value="CO dehydrogenase molybdoprotein N-domain-like"/>
    <property type="match status" value="1"/>
</dbReference>
<dbReference type="Gene3D" id="3.30.365.10">
    <property type="entry name" value="Aldehyde oxidase/xanthine dehydrogenase, molybdopterin binding domain"/>
    <property type="match status" value="4"/>
</dbReference>
<dbReference type="Gene3D" id="3.90.1170.50">
    <property type="entry name" value="Aldehyde oxidase/xanthine dehydrogenase, a/b hammerhead"/>
    <property type="match status" value="1"/>
</dbReference>
<dbReference type="InterPro" id="IPR036856">
    <property type="entry name" value="Ald_Oxase/Xan_DH_a/b_sf"/>
</dbReference>
<dbReference type="PANTHER" id="PTHR11908">
    <property type="entry name" value="XANTHINE DEHYDROGENASE"/>
    <property type="match status" value="1"/>
</dbReference>